<keyword evidence="12 16" id="KW-0443">Lipid metabolism</keyword>
<evidence type="ECO:0000256" key="12">
    <source>
        <dbReference type="ARBA" id="ARBA00023098"/>
    </source>
</evidence>
<dbReference type="RefSeq" id="XP_001007653.3">
    <property type="nucleotide sequence ID" value="XM_001007653.3"/>
</dbReference>
<evidence type="ECO:0000256" key="16">
    <source>
        <dbReference type="PIRNR" id="PIRNR018269"/>
    </source>
</evidence>
<evidence type="ECO:0000256" key="19">
    <source>
        <dbReference type="SAM" id="MobiDB-lite"/>
    </source>
</evidence>
<evidence type="ECO:0000256" key="14">
    <source>
        <dbReference type="ARBA" id="ARBA00023209"/>
    </source>
</evidence>
<dbReference type="EMBL" id="GG662853">
    <property type="protein sequence ID" value="EAR87408.3"/>
    <property type="molecule type" value="Genomic_DNA"/>
</dbReference>
<dbReference type="PANTHER" id="PTHR13773">
    <property type="entry name" value="PHOSPHATIDATE CYTIDYLYLTRANSFERASE"/>
    <property type="match status" value="1"/>
</dbReference>
<feature type="transmembrane region" description="Helical" evidence="16">
    <location>
        <begin position="335"/>
        <end position="355"/>
    </location>
</feature>
<dbReference type="STRING" id="312017.I7M0E3"/>
<keyword evidence="7 16" id="KW-0444">Lipid biosynthesis</keyword>
<evidence type="ECO:0000256" key="3">
    <source>
        <dbReference type="ARBA" id="ARBA00005119"/>
    </source>
</evidence>
<keyword evidence="11 16" id="KW-1133">Transmembrane helix</keyword>
<reference evidence="21" key="1">
    <citation type="journal article" date="2006" name="PLoS Biol.">
        <title>Macronuclear genome sequence of the ciliate Tetrahymena thermophila, a model eukaryote.</title>
        <authorList>
            <person name="Eisen J.A."/>
            <person name="Coyne R.S."/>
            <person name="Wu M."/>
            <person name="Wu D."/>
            <person name="Thiagarajan M."/>
            <person name="Wortman J.R."/>
            <person name="Badger J.H."/>
            <person name="Ren Q."/>
            <person name="Amedeo P."/>
            <person name="Jones K.M."/>
            <person name="Tallon L.J."/>
            <person name="Delcher A.L."/>
            <person name="Salzberg S.L."/>
            <person name="Silva J.C."/>
            <person name="Haas B.J."/>
            <person name="Majoros W.H."/>
            <person name="Farzad M."/>
            <person name="Carlton J.M."/>
            <person name="Smith R.K. Jr."/>
            <person name="Garg J."/>
            <person name="Pearlman R.E."/>
            <person name="Karrer K.M."/>
            <person name="Sun L."/>
            <person name="Manning G."/>
            <person name="Elde N.C."/>
            <person name="Turkewitz A.P."/>
            <person name="Asai D.J."/>
            <person name="Wilkes D.E."/>
            <person name="Wang Y."/>
            <person name="Cai H."/>
            <person name="Collins K."/>
            <person name="Stewart B.A."/>
            <person name="Lee S.R."/>
            <person name="Wilamowska K."/>
            <person name="Weinberg Z."/>
            <person name="Ruzzo W.L."/>
            <person name="Wloga D."/>
            <person name="Gaertig J."/>
            <person name="Frankel J."/>
            <person name="Tsao C.-C."/>
            <person name="Gorovsky M.A."/>
            <person name="Keeling P.J."/>
            <person name="Waller R.F."/>
            <person name="Patron N.J."/>
            <person name="Cherry J.M."/>
            <person name="Stover N.A."/>
            <person name="Krieger C.J."/>
            <person name="del Toro C."/>
            <person name="Ryder H.F."/>
            <person name="Williamson S.C."/>
            <person name="Barbeau R.A."/>
            <person name="Hamilton E.P."/>
            <person name="Orias E."/>
        </authorList>
    </citation>
    <scope>NUCLEOTIDE SEQUENCE [LARGE SCALE GENOMIC DNA]</scope>
    <source>
        <strain evidence="21">SB210</strain>
    </source>
</reference>
<keyword evidence="21" id="KW-1185">Reference proteome</keyword>
<dbReference type="KEGG" id="tet:TTHERM_00059210"/>
<dbReference type="eggNOG" id="KOG1440">
    <property type="taxonomic scope" value="Eukaryota"/>
</dbReference>
<evidence type="ECO:0000256" key="1">
    <source>
        <dbReference type="ARBA" id="ARBA00001698"/>
    </source>
</evidence>
<feature type="region of interest" description="Disordered" evidence="19">
    <location>
        <begin position="1"/>
        <end position="37"/>
    </location>
</feature>
<feature type="transmembrane region" description="Helical" evidence="16">
    <location>
        <begin position="217"/>
        <end position="238"/>
    </location>
</feature>
<dbReference type="Proteomes" id="UP000009168">
    <property type="component" value="Unassembled WGS sequence"/>
</dbReference>
<keyword evidence="15 16" id="KW-1208">Phospholipid metabolism</keyword>
<keyword evidence="8 16" id="KW-0808">Transferase</keyword>
<dbReference type="InParanoid" id="I7M0E3"/>
<dbReference type="FunCoup" id="I7M0E3">
    <property type="interactions" value="282"/>
</dbReference>
<evidence type="ECO:0000256" key="6">
    <source>
        <dbReference type="ARBA" id="ARBA00012487"/>
    </source>
</evidence>
<name>I7M0E3_TETTS</name>
<evidence type="ECO:0000256" key="7">
    <source>
        <dbReference type="ARBA" id="ARBA00022516"/>
    </source>
</evidence>
<feature type="transmembrane region" description="Helical" evidence="16">
    <location>
        <begin position="123"/>
        <end position="141"/>
    </location>
</feature>
<evidence type="ECO:0000256" key="11">
    <source>
        <dbReference type="ARBA" id="ARBA00022989"/>
    </source>
</evidence>
<comment type="subcellular location">
    <subcellularLocation>
        <location evidence="2">Membrane</location>
        <topology evidence="2">Multi-pass membrane protein</topology>
    </subcellularLocation>
</comment>
<dbReference type="UniPathway" id="UPA00557">
    <property type="reaction ID" value="UER00614"/>
</dbReference>
<dbReference type="GO" id="GO:0004605">
    <property type="term" value="F:phosphatidate cytidylyltransferase activity"/>
    <property type="evidence" value="ECO:0007669"/>
    <property type="project" value="UniProtKB-UniRule"/>
</dbReference>
<comment type="similarity">
    <text evidence="5 16 17">Belongs to the CDS family.</text>
</comment>
<dbReference type="GeneID" id="7829514"/>
<dbReference type="EC" id="2.7.7.41" evidence="6 16"/>
<feature type="transmembrane region" description="Helical" evidence="16">
    <location>
        <begin position="161"/>
        <end position="180"/>
    </location>
</feature>
<keyword evidence="18" id="KW-0175">Coiled coil</keyword>
<evidence type="ECO:0000313" key="20">
    <source>
        <dbReference type="EMBL" id="EAR87408.3"/>
    </source>
</evidence>
<organism evidence="20 21">
    <name type="scientific">Tetrahymena thermophila (strain SB210)</name>
    <dbReference type="NCBI Taxonomy" id="312017"/>
    <lineage>
        <taxon>Eukaryota</taxon>
        <taxon>Sar</taxon>
        <taxon>Alveolata</taxon>
        <taxon>Ciliophora</taxon>
        <taxon>Intramacronucleata</taxon>
        <taxon>Oligohymenophorea</taxon>
        <taxon>Hymenostomatida</taxon>
        <taxon>Tetrahymenina</taxon>
        <taxon>Tetrahymenidae</taxon>
        <taxon>Tetrahymena</taxon>
    </lineage>
</organism>
<keyword evidence="13 16" id="KW-0472">Membrane</keyword>
<feature type="transmembrane region" description="Helical" evidence="16">
    <location>
        <begin position="70"/>
        <end position="102"/>
    </location>
</feature>
<evidence type="ECO:0000256" key="8">
    <source>
        <dbReference type="ARBA" id="ARBA00022679"/>
    </source>
</evidence>
<dbReference type="GO" id="GO:0016024">
    <property type="term" value="P:CDP-diacylglycerol biosynthetic process"/>
    <property type="evidence" value="ECO:0007669"/>
    <property type="project" value="UniProtKB-UniRule"/>
</dbReference>
<evidence type="ECO:0000313" key="21">
    <source>
        <dbReference type="Proteomes" id="UP000009168"/>
    </source>
</evidence>
<comment type="pathway">
    <text evidence="4">Lipid metabolism.</text>
</comment>
<dbReference type="InterPro" id="IPR016720">
    <property type="entry name" value="PC_Trfase_euk"/>
</dbReference>
<dbReference type="InterPro" id="IPR000374">
    <property type="entry name" value="PC_trans"/>
</dbReference>
<evidence type="ECO:0000256" key="13">
    <source>
        <dbReference type="ARBA" id="ARBA00023136"/>
    </source>
</evidence>
<dbReference type="Pfam" id="PF01148">
    <property type="entry name" value="CTP_transf_1"/>
    <property type="match status" value="1"/>
</dbReference>
<evidence type="ECO:0000256" key="4">
    <source>
        <dbReference type="ARBA" id="ARBA00005189"/>
    </source>
</evidence>
<evidence type="ECO:0000256" key="15">
    <source>
        <dbReference type="ARBA" id="ARBA00023264"/>
    </source>
</evidence>
<dbReference type="PROSITE" id="PS01315">
    <property type="entry name" value="CDS"/>
    <property type="match status" value="1"/>
</dbReference>
<comment type="pathway">
    <text evidence="3 16 17">Phospholipid metabolism; CDP-diacylglycerol biosynthesis; CDP-diacylglycerol from sn-glycerol 3-phosphate: step 3/3.</text>
</comment>
<dbReference type="GO" id="GO:0005789">
    <property type="term" value="C:endoplasmic reticulum membrane"/>
    <property type="evidence" value="ECO:0007669"/>
    <property type="project" value="TreeGrafter"/>
</dbReference>
<dbReference type="AlphaFoldDB" id="I7M0E3"/>
<keyword evidence="10 16" id="KW-0548">Nucleotidyltransferase</keyword>
<keyword evidence="14 16" id="KW-0594">Phospholipid biosynthesis</keyword>
<feature type="transmembrane region" description="Helical" evidence="16">
    <location>
        <begin position="382"/>
        <end position="407"/>
    </location>
</feature>
<evidence type="ECO:0000256" key="18">
    <source>
        <dbReference type="SAM" id="Coils"/>
    </source>
</evidence>
<dbReference type="PANTHER" id="PTHR13773:SF8">
    <property type="entry name" value="PHOSPHATIDATE CYTIDYLYLTRANSFERASE, PHOTORECEPTOR-SPECIFIC"/>
    <property type="match status" value="1"/>
</dbReference>
<evidence type="ECO:0000256" key="17">
    <source>
        <dbReference type="RuleBase" id="RU003938"/>
    </source>
</evidence>
<sequence>MSQVTNRSQKKSHQKRDEKSEEDSSDEKTDDFSEEELDKLEAQKKEETQKTMRNVPIAVATLSNAKVRTIYTLIMLFCFILIVSAGAFYCALLITTITAGIFREIINLKRKTQREYKIPFFNMINWYFFFVGVFYFYGAFYTSKISEETSIPDYVRSILNYHKFASFSLWIIGFLVFVLSLTQGFYRYQFRLFGWTHLTILIVVAQTSVIVSNLYQGLVWFILPALLVISNDIFAYIFGKLFGKTKLIQLSPNKTWEGFIGGFFSSLFFAVLFSYIFQNVPFLICQNDIQTITPFVFKSCQVDSFYIPSPLTNQFFSQTFPFNHIQLSEFQVHSLYLSLFASLIAPFGGFFASGFKRALKVKDFGTSIPGHGGLTDRMDCQLLMGTFTFCYLNYIVIGSVVSVIASINSNFKSLSLDNQAKVLEQLKKSYEEKMNQSNQIKL</sequence>
<keyword evidence="9 16" id="KW-0812">Transmembrane</keyword>
<gene>
    <name evidence="20" type="ORF">TTHERM_00059210</name>
</gene>
<evidence type="ECO:0000256" key="10">
    <source>
        <dbReference type="ARBA" id="ARBA00022695"/>
    </source>
</evidence>
<feature type="transmembrane region" description="Helical" evidence="16">
    <location>
        <begin position="192"/>
        <end position="211"/>
    </location>
</feature>
<evidence type="ECO:0000256" key="2">
    <source>
        <dbReference type="ARBA" id="ARBA00004141"/>
    </source>
</evidence>
<dbReference type="PIRSF" id="PIRSF018269">
    <property type="entry name" value="PC_trans_euk"/>
    <property type="match status" value="1"/>
</dbReference>
<protein>
    <recommendedName>
        <fullName evidence="6 16">Phosphatidate cytidylyltransferase</fullName>
        <ecNumber evidence="6 16">2.7.7.41</ecNumber>
    </recommendedName>
</protein>
<feature type="coiled-coil region" evidence="18">
    <location>
        <begin position="413"/>
        <end position="440"/>
    </location>
</feature>
<evidence type="ECO:0000256" key="9">
    <source>
        <dbReference type="ARBA" id="ARBA00022692"/>
    </source>
</evidence>
<evidence type="ECO:0000256" key="5">
    <source>
        <dbReference type="ARBA" id="ARBA00010185"/>
    </source>
</evidence>
<feature type="transmembrane region" description="Helical" evidence="16">
    <location>
        <begin position="259"/>
        <end position="277"/>
    </location>
</feature>
<comment type="catalytic activity">
    <reaction evidence="1 16 17">
        <text>a 1,2-diacyl-sn-glycero-3-phosphate + CTP + H(+) = a CDP-1,2-diacyl-sn-glycerol + diphosphate</text>
        <dbReference type="Rhea" id="RHEA:16229"/>
        <dbReference type="ChEBI" id="CHEBI:15378"/>
        <dbReference type="ChEBI" id="CHEBI:33019"/>
        <dbReference type="ChEBI" id="CHEBI:37563"/>
        <dbReference type="ChEBI" id="CHEBI:58332"/>
        <dbReference type="ChEBI" id="CHEBI:58608"/>
        <dbReference type="EC" id="2.7.7.41"/>
    </reaction>
</comment>
<dbReference type="OrthoDB" id="10260889at2759"/>
<proteinExistence type="inferred from homology"/>
<accession>I7M0E3</accession>